<organism evidence="9">
    <name type="scientific">Trepomonas sp. PC1</name>
    <dbReference type="NCBI Taxonomy" id="1076344"/>
    <lineage>
        <taxon>Eukaryota</taxon>
        <taxon>Metamonada</taxon>
        <taxon>Diplomonadida</taxon>
        <taxon>Hexamitidae</taxon>
        <taxon>Hexamitinae</taxon>
        <taxon>Trepomonas</taxon>
    </lineage>
</organism>
<sequence>FFMTYLIKPVYRKQNNINCNYYCDICKLAVPNDIQHCLLCDKCIDNIDHHCVFMGNCIGRQNYKFFIVFLISTLLQGISALIFLAYTYTVQKQTIQLVMLSIYPIKLPFIGYSCYLLLFHSFLMKNKITTFQNVQITDKLYLAGQITEKQKYVRKRMPCCSLKCGACLTCYKEQRKLQLQIVSKTPKKKPIKVKVEKLKAFAVTM</sequence>
<comment type="domain">
    <text evidence="7">The DHHC domain is required for palmitoyltransferase activity.</text>
</comment>
<dbReference type="PANTHER" id="PTHR22883">
    <property type="entry name" value="ZINC FINGER DHHC DOMAIN CONTAINING PROTEIN"/>
    <property type="match status" value="1"/>
</dbReference>
<evidence type="ECO:0000256" key="6">
    <source>
        <dbReference type="ARBA" id="ARBA00023315"/>
    </source>
</evidence>
<feature type="domain" description="Palmitoyltransferase DHHC" evidence="8">
    <location>
        <begin position="20"/>
        <end position="134"/>
    </location>
</feature>
<gene>
    <name evidence="9" type="ORF">TPC1_12282</name>
</gene>
<proteinExistence type="inferred from homology"/>
<dbReference type="EC" id="2.3.1.225" evidence="7"/>
<protein>
    <recommendedName>
        <fullName evidence="7">Palmitoyltransferase</fullName>
        <ecNumber evidence="7">2.3.1.225</ecNumber>
    </recommendedName>
</protein>
<feature type="non-terminal residue" evidence="9">
    <location>
        <position position="205"/>
    </location>
</feature>
<reference evidence="9" key="1">
    <citation type="submission" date="2015-07" db="EMBL/GenBank/DDBJ databases">
        <title>Adaptation to a free-living lifestyle via gene acquisitions in the diplomonad Trepomonas sp. PC1.</title>
        <authorList>
            <person name="Xu F."/>
            <person name="Jerlstrom-Hultqvist J."/>
            <person name="Kolisko M."/>
            <person name="Simpson A.G.B."/>
            <person name="Roger A.J."/>
            <person name="Svard S.G."/>
            <person name="Andersson J.O."/>
        </authorList>
    </citation>
    <scope>NUCLEOTIDE SEQUENCE</scope>
    <source>
        <strain evidence="9">PC1</strain>
    </source>
</reference>
<evidence type="ECO:0000256" key="3">
    <source>
        <dbReference type="ARBA" id="ARBA00022692"/>
    </source>
</evidence>
<accession>A0A146KFD6</accession>
<evidence type="ECO:0000256" key="2">
    <source>
        <dbReference type="ARBA" id="ARBA00022679"/>
    </source>
</evidence>
<comment type="catalytic activity">
    <reaction evidence="7">
        <text>L-cysteinyl-[protein] + hexadecanoyl-CoA = S-hexadecanoyl-L-cysteinyl-[protein] + CoA</text>
        <dbReference type="Rhea" id="RHEA:36683"/>
        <dbReference type="Rhea" id="RHEA-COMP:10131"/>
        <dbReference type="Rhea" id="RHEA-COMP:11032"/>
        <dbReference type="ChEBI" id="CHEBI:29950"/>
        <dbReference type="ChEBI" id="CHEBI:57287"/>
        <dbReference type="ChEBI" id="CHEBI:57379"/>
        <dbReference type="ChEBI" id="CHEBI:74151"/>
        <dbReference type="EC" id="2.3.1.225"/>
    </reaction>
</comment>
<evidence type="ECO:0000259" key="8">
    <source>
        <dbReference type="Pfam" id="PF01529"/>
    </source>
</evidence>
<feature type="transmembrane region" description="Helical" evidence="7">
    <location>
        <begin position="94"/>
        <end position="118"/>
    </location>
</feature>
<evidence type="ECO:0000256" key="5">
    <source>
        <dbReference type="ARBA" id="ARBA00023136"/>
    </source>
</evidence>
<keyword evidence="3 7" id="KW-0812">Transmembrane</keyword>
<keyword evidence="2 7" id="KW-0808">Transferase</keyword>
<dbReference type="InterPro" id="IPR039859">
    <property type="entry name" value="PFA4/ZDH16/20/ERF2-like"/>
</dbReference>
<feature type="non-terminal residue" evidence="9">
    <location>
        <position position="1"/>
    </location>
</feature>
<evidence type="ECO:0000256" key="7">
    <source>
        <dbReference type="RuleBase" id="RU079119"/>
    </source>
</evidence>
<dbReference type="GO" id="GO:0006612">
    <property type="term" value="P:protein targeting to membrane"/>
    <property type="evidence" value="ECO:0007669"/>
    <property type="project" value="TreeGrafter"/>
</dbReference>
<dbReference type="EMBL" id="GDID01001708">
    <property type="protein sequence ID" value="JAP94898.1"/>
    <property type="molecule type" value="Transcribed_RNA"/>
</dbReference>
<evidence type="ECO:0000313" key="9">
    <source>
        <dbReference type="EMBL" id="JAP94898.1"/>
    </source>
</evidence>
<dbReference type="InterPro" id="IPR001594">
    <property type="entry name" value="Palmitoyltrfase_DHHC"/>
</dbReference>
<feature type="transmembrane region" description="Helical" evidence="7">
    <location>
        <begin position="65"/>
        <end position="88"/>
    </location>
</feature>
<comment type="subcellular location">
    <subcellularLocation>
        <location evidence="1">Membrane</location>
        <topology evidence="1">Multi-pass membrane protein</topology>
    </subcellularLocation>
</comment>
<dbReference type="PROSITE" id="PS50216">
    <property type="entry name" value="DHHC"/>
    <property type="match status" value="1"/>
</dbReference>
<dbReference type="GO" id="GO:0016020">
    <property type="term" value="C:membrane"/>
    <property type="evidence" value="ECO:0007669"/>
    <property type="project" value="UniProtKB-SubCell"/>
</dbReference>
<keyword evidence="5 7" id="KW-0472">Membrane</keyword>
<dbReference type="GO" id="GO:0005783">
    <property type="term" value="C:endoplasmic reticulum"/>
    <property type="evidence" value="ECO:0007669"/>
    <property type="project" value="TreeGrafter"/>
</dbReference>
<evidence type="ECO:0000256" key="4">
    <source>
        <dbReference type="ARBA" id="ARBA00022989"/>
    </source>
</evidence>
<comment type="similarity">
    <text evidence="7">Belongs to the DHHC palmitoyltransferase family.</text>
</comment>
<dbReference type="GO" id="GO:0005794">
    <property type="term" value="C:Golgi apparatus"/>
    <property type="evidence" value="ECO:0007669"/>
    <property type="project" value="TreeGrafter"/>
</dbReference>
<dbReference type="Pfam" id="PF01529">
    <property type="entry name" value="DHHC"/>
    <property type="match status" value="1"/>
</dbReference>
<dbReference type="AlphaFoldDB" id="A0A146KFD6"/>
<dbReference type="GO" id="GO:0019706">
    <property type="term" value="F:protein-cysteine S-palmitoyltransferase activity"/>
    <property type="evidence" value="ECO:0007669"/>
    <property type="project" value="UniProtKB-EC"/>
</dbReference>
<keyword evidence="6 7" id="KW-0012">Acyltransferase</keyword>
<evidence type="ECO:0000256" key="1">
    <source>
        <dbReference type="ARBA" id="ARBA00004141"/>
    </source>
</evidence>
<name>A0A146KFD6_9EUKA</name>
<keyword evidence="4 7" id="KW-1133">Transmembrane helix</keyword>